<feature type="region of interest" description="Disordered" evidence="1">
    <location>
        <begin position="1"/>
        <end position="29"/>
    </location>
</feature>
<evidence type="ECO:0000313" key="2">
    <source>
        <dbReference type="EMBL" id="MPC15352.1"/>
    </source>
</evidence>
<dbReference type="Proteomes" id="UP000324222">
    <property type="component" value="Unassembled WGS sequence"/>
</dbReference>
<reference evidence="2 3" key="1">
    <citation type="submission" date="2019-05" db="EMBL/GenBank/DDBJ databases">
        <title>Another draft genome of Portunus trituberculatus and its Hox gene families provides insights of decapod evolution.</title>
        <authorList>
            <person name="Jeong J.-H."/>
            <person name="Song I."/>
            <person name="Kim S."/>
            <person name="Choi T."/>
            <person name="Kim D."/>
            <person name="Ryu S."/>
            <person name="Kim W."/>
        </authorList>
    </citation>
    <scope>NUCLEOTIDE SEQUENCE [LARGE SCALE GENOMIC DNA]</scope>
    <source>
        <tissue evidence="2">Muscle</tissue>
    </source>
</reference>
<accession>A0A5B7D002</accession>
<gene>
    <name evidence="2" type="primary">GNAI_1</name>
    <name evidence="2" type="ORF">E2C01_008138</name>
</gene>
<evidence type="ECO:0000256" key="1">
    <source>
        <dbReference type="SAM" id="MobiDB-lite"/>
    </source>
</evidence>
<comment type="caution">
    <text evidence="2">The sequence shown here is derived from an EMBL/GenBank/DDBJ whole genome shotgun (WGS) entry which is preliminary data.</text>
</comment>
<keyword evidence="3" id="KW-1185">Reference proteome</keyword>
<name>A0A5B7D002_PORTR</name>
<dbReference type="EMBL" id="VSRR010000420">
    <property type="protein sequence ID" value="MPC15352.1"/>
    <property type="molecule type" value="Genomic_DNA"/>
</dbReference>
<dbReference type="Gene3D" id="3.40.50.300">
    <property type="entry name" value="P-loop containing nucleotide triphosphate hydrolases"/>
    <property type="match status" value="1"/>
</dbReference>
<dbReference type="InterPro" id="IPR027417">
    <property type="entry name" value="P-loop_NTPase"/>
</dbReference>
<proteinExistence type="predicted"/>
<feature type="compositionally biased region" description="Polar residues" evidence="1">
    <location>
        <begin position="1"/>
        <end position="17"/>
    </location>
</feature>
<organism evidence="2 3">
    <name type="scientific">Portunus trituberculatus</name>
    <name type="common">Swimming crab</name>
    <name type="synonym">Neptunus trituberculatus</name>
    <dbReference type="NCBI Taxonomy" id="210409"/>
    <lineage>
        <taxon>Eukaryota</taxon>
        <taxon>Metazoa</taxon>
        <taxon>Ecdysozoa</taxon>
        <taxon>Arthropoda</taxon>
        <taxon>Crustacea</taxon>
        <taxon>Multicrustacea</taxon>
        <taxon>Malacostraca</taxon>
        <taxon>Eumalacostraca</taxon>
        <taxon>Eucarida</taxon>
        <taxon>Decapoda</taxon>
        <taxon>Pleocyemata</taxon>
        <taxon>Brachyura</taxon>
        <taxon>Eubrachyura</taxon>
        <taxon>Portunoidea</taxon>
        <taxon>Portunidae</taxon>
        <taxon>Portuninae</taxon>
        <taxon>Portunus</taxon>
    </lineage>
</organism>
<evidence type="ECO:0000313" key="3">
    <source>
        <dbReference type="Proteomes" id="UP000324222"/>
    </source>
</evidence>
<dbReference type="AlphaFoldDB" id="A0A5B7D002"/>
<protein>
    <submittedName>
        <fullName evidence="2">Guanine nucleotide-binding protein G(I) subunit alpha</fullName>
    </submittedName>
</protein>
<sequence length="126" mass="13664">MSHKLSPSPQPTQHSGSGDNGKSEDIFPHHCPTTTLLMAVHGTTSSLHRGDTHTTSAMGCAMSNVEKEAAERSKKIDKDLRLAGEQAAKEVKLLLLGKKFVSRIAVSQVARVLPVYNTRYLRGLTV</sequence>
<dbReference type="OrthoDB" id="5817230at2759"/>